<proteinExistence type="predicted"/>
<feature type="region of interest" description="Disordered" evidence="1">
    <location>
        <begin position="711"/>
        <end position="787"/>
    </location>
</feature>
<feature type="compositionally biased region" description="Polar residues" evidence="1">
    <location>
        <begin position="484"/>
        <end position="510"/>
    </location>
</feature>
<organism evidence="2">
    <name type="scientific">Phaeomonas parva</name>
    <dbReference type="NCBI Taxonomy" id="124430"/>
    <lineage>
        <taxon>Eukaryota</taxon>
        <taxon>Sar</taxon>
        <taxon>Stramenopiles</taxon>
        <taxon>Ochrophyta</taxon>
        <taxon>Pinguiophyceae</taxon>
        <taxon>Pinguiochrysidales</taxon>
        <taxon>Pinguiochrysidaceae</taxon>
        <taxon>Phaeomonas</taxon>
    </lineage>
</organism>
<protein>
    <submittedName>
        <fullName evidence="2">Uncharacterized protein</fullName>
    </submittedName>
</protein>
<gene>
    <name evidence="2" type="ORF">PPAR1163_LOCUS27449</name>
</gene>
<evidence type="ECO:0000256" key="1">
    <source>
        <dbReference type="SAM" id="MobiDB-lite"/>
    </source>
</evidence>
<evidence type="ECO:0000313" key="2">
    <source>
        <dbReference type="EMBL" id="CAD9269012.1"/>
    </source>
</evidence>
<feature type="region of interest" description="Disordered" evidence="1">
    <location>
        <begin position="231"/>
        <end position="661"/>
    </location>
</feature>
<feature type="compositionally biased region" description="Basic residues" evidence="1">
    <location>
        <begin position="1360"/>
        <end position="1372"/>
    </location>
</feature>
<feature type="region of interest" description="Disordered" evidence="1">
    <location>
        <begin position="1262"/>
        <end position="1378"/>
    </location>
</feature>
<feature type="compositionally biased region" description="Basic and acidic residues" evidence="1">
    <location>
        <begin position="555"/>
        <end position="566"/>
    </location>
</feature>
<dbReference type="EMBL" id="HBGJ01043585">
    <property type="protein sequence ID" value="CAD9269012.1"/>
    <property type="molecule type" value="Transcribed_RNA"/>
</dbReference>
<feature type="region of interest" description="Disordered" evidence="1">
    <location>
        <begin position="144"/>
        <end position="169"/>
    </location>
</feature>
<feature type="compositionally biased region" description="Polar residues" evidence="1">
    <location>
        <begin position="610"/>
        <end position="622"/>
    </location>
</feature>
<feature type="compositionally biased region" description="Low complexity" evidence="1">
    <location>
        <begin position="270"/>
        <end position="284"/>
    </location>
</feature>
<feature type="compositionally biased region" description="Polar residues" evidence="1">
    <location>
        <begin position="456"/>
        <end position="470"/>
    </location>
</feature>
<sequence length="1378" mass="147854">MPTRMTDLTAPHPPRELGGMLLYVVTALKRSPEAVPQALHELNLVDDRVAGVGRELLRLADSEDVRTQEVERPVRCAFSVVRWRALALVVMAHTPAESERFLLTLREVLAARLDGPVKSIEVLRDHCRVCVEQAYERWAPAAPVSNVDTSAPPPPRDTGVSPLSPSKVNWDPKVAMRSLAAAPRQAPKKEAPGAMRGEGAGVVKETGLAPEPPSGIDWEGASWEQFREAAMGPDARLPAQKKRPTTSPGLRRASGGGPGPEDGLPPPLLDSPMLGKSHSESSSSAPRATPALIPKPSQRTSSDSEGSARSRAQSYGDTSWETVPFTPFGKPSSSPGAPVSRGKAEAVFAKRTVSPVLPVQQQRQTQPQPGQAPVPQRQQQPPQEAEGEQDPDIVRGPSGLVQSDALPQPSREPSVAGSQQSVTGSQQSAQGDLFLSKASNGSNQSSLADMLAEFDSTASAESFSQVSLMKSQGGGRGHRRHRTWATSRQSPGSTQTTPEQVRVESQSASAPSDFGAARSASVNATATGTECDSENGRPTRKARSMSSRFSPSRVMRSERKTSDEKKPRVRSLKGLKELASVPGGSKALANLFQQTPSPTSRPLRPRAPSGYNNLSVDSQSAPQGGGDVPFPLLPGESDMDAKKYVLPGSEPDGSRKERRFKISRQAFVPRVSSPLKEGRAFPRPSIISKKHINEALGAEFQLRAAQGQAGYTSAVPSRGSAKDAGNSHPMDPNTYGISHQIPEKKVLKWAKPKGKGTSGSGPAGPGHRRSASASNGGSNGSVTDSIGDDAEGVRILIPLDYSGMEDAGGEGSVPDNAPPEVRLVSLWDVQTLNALKTQVQLCKERRALLTVMHLFRDFLHRVPLPRPLAVQAEQALKDAGRERVRVNGVPVEGNADVLRETVREALLSLVDDSNDVLVNSVVTDVMRASSRTAHGGDAYLILQSLFVRQADDGMPVDLLTPSPEQPPPIEVTVNPNGFISIQSTDRFLLRDAQAIMMGELEDGVDDDDEADSEEKHNRKFLSRIKNVVTGRRQHHVHKYQYVFDNPEKCIHLDTQVEVMLGLLDGGSWERTIRIACPQVENIPAQCIFLGAAHAPANGSYDLQGFAHGKPWYLNRHGYTLRYAESEKVSLGKLPCPRWEVIGSAHHQRPIYGAAPDSLPPPHPWVVLLDGVLAQVLSPAPTLMHNFSDAHLVSRSCSNPNLEAHLSDGGASNPAAGYRLAPKSAAANDAAKRAQFYQNLGKDKPADPFSNASLIAPVSSPGEAAAKAAAAEPDDAEEEDCGDNELASRGSDETAPRGSEDALPRCSDETVDSRHSAVNSPRPSPRPSPGRPGRSPGIPSRYRGLGMGRKEKAATNPKANPRLRPRLKFWKKHNSGDTL</sequence>
<feature type="compositionally biased region" description="Polar residues" evidence="1">
    <location>
        <begin position="520"/>
        <end position="530"/>
    </location>
</feature>
<feature type="compositionally biased region" description="Polar residues" evidence="1">
    <location>
        <begin position="297"/>
        <end position="321"/>
    </location>
</feature>
<feature type="compositionally biased region" description="Acidic residues" evidence="1">
    <location>
        <begin position="1271"/>
        <end position="1282"/>
    </location>
</feature>
<feature type="compositionally biased region" description="Low complexity" evidence="1">
    <location>
        <begin position="1330"/>
        <end position="1340"/>
    </location>
</feature>
<reference evidence="2" key="1">
    <citation type="submission" date="2021-01" db="EMBL/GenBank/DDBJ databases">
        <authorList>
            <person name="Corre E."/>
            <person name="Pelletier E."/>
            <person name="Niang G."/>
            <person name="Scheremetjew M."/>
            <person name="Finn R."/>
            <person name="Kale V."/>
            <person name="Holt S."/>
            <person name="Cochrane G."/>
            <person name="Meng A."/>
            <person name="Brown T."/>
            <person name="Cohen L."/>
        </authorList>
    </citation>
    <scope>NUCLEOTIDE SEQUENCE</scope>
    <source>
        <strain evidence="2">CCMP2877</strain>
    </source>
</reference>
<name>A0A7S1UIL6_9STRA</name>
<feature type="compositionally biased region" description="Low complexity" evidence="1">
    <location>
        <begin position="596"/>
        <end position="609"/>
    </location>
</feature>
<feature type="compositionally biased region" description="Low complexity" evidence="1">
    <location>
        <begin position="414"/>
        <end position="431"/>
    </location>
</feature>
<feature type="compositionally biased region" description="Polar residues" evidence="1">
    <location>
        <begin position="437"/>
        <end position="447"/>
    </location>
</feature>
<feature type="compositionally biased region" description="Low complexity" evidence="1">
    <location>
        <begin position="355"/>
        <end position="383"/>
    </location>
</feature>
<feature type="compositionally biased region" description="Basic and acidic residues" evidence="1">
    <location>
        <begin position="1289"/>
        <end position="1314"/>
    </location>
</feature>
<accession>A0A7S1UIL6</accession>